<name>A0A451AHN0_9GAMM</name>
<proteinExistence type="predicted"/>
<dbReference type="AlphaFoldDB" id="A0A451AHN0"/>
<evidence type="ECO:0000256" key="1">
    <source>
        <dbReference type="SAM" id="MobiDB-lite"/>
    </source>
</evidence>
<gene>
    <name evidence="2" type="ORF">BECKUNK1418G_GA0071005_10658</name>
</gene>
<evidence type="ECO:0000313" key="2">
    <source>
        <dbReference type="EMBL" id="VFK65540.1"/>
    </source>
</evidence>
<feature type="region of interest" description="Disordered" evidence="1">
    <location>
        <begin position="31"/>
        <end position="55"/>
    </location>
</feature>
<organism evidence="2">
    <name type="scientific">Candidatus Kentrum sp. UNK</name>
    <dbReference type="NCBI Taxonomy" id="2126344"/>
    <lineage>
        <taxon>Bacteria</taxon>
        <taxon>Pseudomonadati</taxon>
        <taxon>Pseudomonadota</taxon>
        <taxon>Gammaproteobacteria</taxon>
        <taxon>Candidatus Kentrum</taxon>
    </lineage>
</organism>
<accession>A0A451AHN0</accession>
<feature type="compositionally biased region" description="Pro residues" evidence="1">
    <location>
        <begin position="31"/>
        <end position="43"/>
    </location>
</feature>
<protein>
    <submittedName>
        <fullName evidence="2">Uncharacterized protein</fullName>
    </submittedName>
</protein>
<dbReference type="EMBL" id="CAADFZ010000065">
    <property type="protein sequence ID" value="VFK65540.1"/>
    <property type="molecule type" value="Genomic_DNA"/>
</dbReference>
<sequence>MKPAARGQCFLFGKRCFVAALQWGSLPAPGAIPKPPAGATPPHNPHHRQPPAMFPRQQNLQPIGQLHGTADPDSGLRGCIEQLFHALIDQQPFSLVEREIANPLFLLRGQPLIGRDQAVDVPREKGLPRVDHEPVIVGQVFSALPGGIEIEDGQLALEGGFAERAFG</sequence>
<reference evidence="2" key="1">
    <citation type="submission" date="2019-02" db="EMBL/GenBank/DDBJ databases">
        <authorList>
            <person name="Gruber-Vodicka R. H."/>
            <person name="Seah K. B. B."/>
        </authorList>
    </citation>
    <scope>NUCLEOTIDE SEQUENCE</scope>
    <source>
        <strain evidence="2">BECK_BY8</strain>
    </source>
</reference>